<sequence>MQLSPDRLEQARQDYEHHLRACRQCGVDGAHCPVAKHLRRLYNLARVGR</sequence>
<reference evidence="1" key="1">
    <citation type="submission" date="2024-06" db="EMBL/GenBank/DDBJ databases">
        <authorList>
            <consortium name="consrtm"/>
            <person name="Uemura M."/>
            <person name="Terahara T."/>
        </authorList>
    </citation>
    <scope>NUCLEOTIDE SEQUENCE</scope>
    <source>
        <strain evidence="1">KM77-8</strain>
    </source>
</reference>
<reference evidence="1" key="2">
    <citation type="submission" date="2024-07" db="EMBL/GenBank/DDBJ databases">
        <title>Streptomyces haneummycinica sp. nov., a new antibiotic-producing actinobacterium isolated from marine sediment.</title>
        <authorList>
            <person name="Uemura M."/>
            <person name="Hamada M."/>
            <person name="Hirano S."/>
            <person name="Kobayashi K."/>
            <person name="Ohshiro T."/>
            <person name="Kobayashi T."/>
            <person name="Terahara T."/>
        </authorList>
    </citation>
    <scope>NUCLEOTIDE SEQUENCE</scope>
    <source>
        <strain evidence="1">KM77-8</strain>
    </source>
</reference>
<proteinExistence type="predicted"/>
<gene>
    <name evidence="1" type="ORF">SHKM778_56810</name>
</gene>
<protein>
    <submittedName>
        <fullName evidence="1">Uncharacterized protein</fullName>
    </submittedName>
</protein>
<evidence type="ECO:0000313" key="1">
    <source>
        <dbReference type="EMBL" id="BFO19293.1"/>
    </source>
</evidence>
<accession>A0AAT9HPB2</accession>
<name>A0AAT9HPB2_9ACTN</name>
<dbReference type="EMBL" id="AP035768">
    <property type="protein sequence ID" value="BFO19293.1"/>
    <property type="molecule type" value="Genomic_DNA"/>
</dbReference>
<dbReference type="AlphaFoldDB" id="A0AAT9HPB2"/>
<organism evidence="1">
    <name type="scientific">Streptomyces haneummycinicus</name>
    <dbReference type="NCBI Taxonomy" id="3074435"/>
    <lineage>
        <taxon>Bacteria</taxon>
        <taxon>Bacillati</taxon>
        <taxon>Actinomycetota</taxon>
        <taxon>Actinomycetes</taxon>
        <taxon>Kitasatosporales</taxon>
        <taxon>Streptomycetaceae</taxon>
        <taxon>Streptomyces</taxon>
    </lineage>
</organism>